<feature type="compositionally biased region" description="Low complexity" evidence="1">
    <location>
        <begin position="66"/>
        <end position="78"/>
    </location>
</feature>
<proteinExistence type="predicted"/>
<organism evidence="2 3">
    <name type="scientific">Linum trigynum</name>
    <dbReference type="NCBI Taxonomy" id="586398"/>
    <lineage>
        <taxon>Eukaryota</taxon>
        <taxon>Viridiplantae</taxon>
        <taxon>Streptophyta</taxon>
        <taxon>Embryophyta</taxon>
        <taxon>Tracheophyta</taxon>
        <taxon>Spermatophyta</taxon>
        <taxon>Magnoliopsida</taxon>
        <taxon>eudicotyledons</taxon>
        <taxon>Gunneridae</taxon>
        <taxon>Pentapetalae</taxon>
        <taxon>rosids</taxon>
        <taxon>fabids</taxon>
        <taxon>Malpighiales</taxon>
        <taxon>Linaceae</taxon>
        <taxon>Linum</taxon>
    </lineage>
</organism>
<dbReference type="AlphaFoldDB" id="A0AAV2CGT1"/>
<sequence>MTLPTADIGSNSNSPGFVQNQIWVAGGGLPRADSFNLADSSSPTTDGGWGLAIRGPQGFTPHPFLGGDSSSSSGSVSGPHSQRLQSPLSAQNMVYYGAQAAAFSPPRGNNNRLFSPSIVRNLSLDLNEGQWAGMHEAHHTHSVLEGVQAQASLLCSNNQPNHSNLAQVMIDINQKMDFNKKQADEGQQQCVVFSGEDQRELKKRKQGPGTRL</sequence>
<keyword evidence="3" id="KW-1185">Reference proteome</keyword>
<dbReference type="EMBL" id="OZ034813">
    <property type="protein sequence ID" value="CAL1355737.1"/>
    <property type="molecule type" value="Genomic_DNA"/>
</dbReference>
<accession>A0AAV2CGT1</accession>
<gene>
    <name evidence="2" type="ORF">LTRI10_LOCUS3480</name>
</gene>
<dbReference type="Proteomes" id="UP001497516">
    <property type="component" value="Chromosome 1"/>
</dbReference>
<name>A0AAV2CGT1_9ROSI</name>
<evidence type="ECO:0000256" key="1">
    <source>
        <dbReference type="SAM" id="MobiDB-lite"/>
    </source>
</evidence>
<evidence type="ECO:0000313" key="2">
    <source>
        <dbReference type="EMBL" id="CAL1355737.1"/>
    </source>
</evidence>
<evidence type="ECO:0000313" key="3">
    <source>
        <dbReference type="Proteomes" id="UP001497516"/>
    </source>
</evidence>
<feature type="region of interest" description="Disordered" evidence="1">
    <location>
        <begin position="60"/>
        <end position="84"/>
    </location>
</feature>
<reference evidence="2 3" key="1">
    <citation type="submission" date="2024-04" db="EMBL/GenBank/DDBJ databases">
        <authorList>
            <person name="Fracassetti M."/>
        </authorList>
    </citation>
    <scope>NUCLEOTIDE SEQUENCE [LARGE SCALE GENOMIC DNA]</scope>
</reference>
<protein>
    <submittedName>
        <fullName evidence="2">Uncharacterized protein</fullName>
    </submittedName>
</protein>